<evidence type="ECO:0000313" key="2">
    <source>
        <dbReference type="EMBL" id="KAF2161193.1"/>
    </source>
</evidence>
<protein>
    <submittedName>
        <fullName evidence="2">Uncharacterized protein</fullName>
    </submittedName>
</protein>
<evidence type="ECO:0000313" key="3">
    <source>
        <dbReference type="Proteomes" id="UP000799537"/>
    </source>
</evidence>
<feature type="compositionally biased region" description="Acidic residues" evidence="1">
    <location>
        <begin position="142"/>
        <end position="154"/>
    </location>
</feature>
<accession>A0A6A6C2M8</accession>
<dbReference type="AlphaFoldDB" id="A0A6A6C2M8"/>
<sequence length="188" mass="20463">MSAGHGLVSPVTREMQDIGSTDVAERVPPILITPSRSRRTVLTLTTPSDAAFAMTRILGRVPMATTSRHIYHAESWTRNYGKGQTTRDSAQHANANDVSDPSSRPLQSSDRVRSRPSGRQRRRVRPRIGALRVVNQERADAEESDVDADSEDEAIVGIPGTEADSDSEDKSDVEALEELEAESGVGLE</sequence>
<proteinExistence type="predicted"/>
<dbReference type="RefSeq" id="XP_033662082.1">
    <property type="nucleotide sequence ID" value="XM_033809075.1"/>
</dbReference>
<keyword evidence="3" id="KW-1185">Reference proteome</keyword>
<feature type="compositionally biased region" description="Polar residues" evidence="1">
    <location>
        <begin position="80"/>
        <end position="109"/>
    </location>
</feature>
<dbReference type="Proteomes" id="UP000799537">
    <property type="component" value="Unassembled WGS sequence"/>
</dbReference>
<gene>
    <name evidence="2" type="ORF">M409DRAFT_28522</name>
</gene>
<feature type="region of interest" description="Disordered" evidence="1">
    <location>
        <begin position="80"/>
        <end position="188"/>
    </location>
</feature>
<name>A0A6A6C2M8_ZASCE</name>
<evidence type="ECO:0000256" key="1">
    <source>
        <dbReference type="SAM" id="MobiDB-lite"/>
    </source>
</evidence>
<dbReference type="GeneID" id="54562347"/>
<dbReference type="EMBL" id="ML993621">
    <property type="protein sequence ID" value="KAF2161193.1"/>
    <property type="molecule type" value="Genomic_DNA"/>
</dbReference>
<organism evidence="2 3">
    <name type="scientific">Zasmidium cellare ATCC 36951</name>
    <dbReference type="NCBI Taxonomy" id="1080233"/>
    <lineage>
        <taxon>Eukaryota</taxon>
        <taxon>Fungi</taxon>
        <taxon>Dikarya</taxon>
        <taxon>Ascomycota</taxon>
        <taxon>Pezizomycotina</taxon>
        <taxon>Dothideomycetes</taxon>
        <taxon>Dothideomycetidae</taxon>
        <taxon>Mycosphaerellales</taxon>
        <taxon>Mycosphaerellaceae</taxon>
        <taxon>Zasmidium</taxon>
    </lineage>
</organism>
<feature type="compositionally biased region" description="Basic residues" evidence="1">
    <location>
        <begin position="114"/>
        <end position="126"/>
    </location>
</feature>
<reference evidence="2" key="1">
    <citation type="journal article" date="2020" name="Stud. Mycol.">
        <title>101 Dothideomycetes genomes: a test case for predicting lifestyles and emergence of pathogens.</title>
        <authorList>
            <person name="Haridas S."/>
            <person name="Albert R."/>
            <person name="Binder M."/>
            <person name="Bloem J."/>
            <person name="Labutti K."/>
            <person name="Salamov A."/>
            <person name="Andreopoulos B."/>
            <person name="Baker S."/>
            <person name="Barry K."/>
            <person name="Bills G."/>
            <person name="Bluhm B."/>
            <person name="Cannon C."/>
            <person name="Castanera R."/>
            <person name="Culley D."/>
            <person name="Daum C."/>
            <person name="Ezra D."/>
            <person name="Gonzalez J."/>
            <person name="Henrissat B."/>
            <person name="Kuo A."/>
            <person name="Liang C."/>
            <person name="Lipzen A."/>
            <person name="Lutzoni F."/>
            <person name="Magnuson J."/>
            <person name="Mondo S."/>
            <person name="Nolan M."/>
            <person name="Ohm R."/>
            <person name="Pangilinan J."/>
            <person name="Park H.-J."/>
            <person name="Ramirez L."/>
            <person name="Alfaro M."/>
            <person name="Sun H."/>
            <person name="Tritt A."/>
            <person name="Yoshinaga Y."/>
            <person name="Zwiers L.-H."/>
            <person name="Turgeon B."/>
            <person name="Goodwin S."/>
            <person name="Spatafora J."/>
            <person name="Crous P."/>
            <person name="Grigoriev I."/>
        </authorList>
    </citation>
    <scope>NUCLEOTIDE SEQUENCE</scope>
    <source>
        <strain evidence="2">ATCC 36951</strain>
    </source>
</reference>